<dbReference type="SMART" id="SM00487">
    <property type="entry name" value="DEXDc"/>
    <property type="match status" value="1"/>
</dbReference>
<dbReference type="PROSITE" id="PS51192">
    <property type="entry name" value="HELICASE_ATP_BIND_1"/>
    <property type="match status" value="1"/>
</dbReference>
<keyword evidence="7" id="KW-0106">Calcium</keyword>
<evidence type="ECO:0000256" key="1">
    <source>
        <dbReference type="ARBA" id="ARBA00007963"/>
    </source>
</evidence>
<dbReference type="InterPro" id="IPR027417">
    <property type="entry name" value="P-loop_NTPase"/>
</dbReference>
<feature type="compositionally biased region" description="Basic and acidic residues" evidence="14">
    <location>
        <begin position="691"/>
        <end position="722"/>
    </location>
</feature>
<feature type="region of interest" description="Disordered" evidence="14">
    <location>
        <begin position="691"/>
        <end position="728"/>
    </location>
</feature>
<dbReference type="InterPro" id="IPR023572">
    <property type="entry name" value="Archease_dom"/>
</dbReference>
<dbReference type="SMART" id="SM01178">
    <property type="entry name" value="DUF4217"/>
    <property type="match status" value="1"/>
</dbReference>
<keyword evidence="3" id="KW-0479">Metal-binding</keyword>
<evidence type="ECO:0000256" key="6">
    <source>
        <dbReference type="ARBA" id="ARBA00022806"/>
    </source>
</evidence>
<name>A0A915P4D0_9BILA</name>
<dbReference type="InterPro" id="IPR025313">
    <property type="entry name" value="SPB4-like_CTE"/>
</dbReference>
<sequence length="728" mass="82549">MAEDNKLNENEIAVAPVQYAYLDHTADVQLHAWGDSLEEAIQQLVVSLYGYMTLEISSVQPTYSMDFTASGHDLFSLLYNILDTCLYNFSTEPFFIGSSAQVLDLNCHNVSSEIKEFSIHLRVWGESFDLKKHPPGTEVKAITYSNMQIIVGGRSKKLEMPSTLNVAKKVFKRKLEQFKRGDRNKKQKRLDEEQLFNGEDSTILEQDEENGHECKNVEEQAEENVEEKKADSEDLQQKSTTFVEPAISSSILTDVTFRSFQGRVAAATLSAIDEMGFTRMTEIQAKSIPPLLEGVDVLGAAKTGSGKTLAFLIPAIELLIRADWKQQYGTGVIIISPTRELSMQTYGVLYELLEKQPCLSHALVMGGANRQTEEQRLSKGVSILNTQSFVVKNLRMLIVDEADRIFDIGFEQEMHQIVRLLPKKRQTALFSATCSAKVEELVRAALRTNPLKIGVMEHRAESLTDSSINDLATREGLEQIMVFFSSCASVRFHQELLNFIDLPVLSIHGKQKQQKRTCTFFQFCRAKTGTLLCTDVAARGLDIPSVDWIVQYDPPDEPREYIHRVGRTARGESGTGNALLILRPEELGFLRFLKAAKVTLNEYEFSWNKLANIQPQLERLISQNYYLNKSAKEAYKGYIRSYDSHSLKQIYDVNNLDLIKVCKSFGFEVPPYVDLPISNRSKLEKAIAKKSEIQNRQKPSVKTEKEFVPLKRKDKGRKDFKQNKKMKV</sequence>
<dbReference type="Pfam" id="PF00270">
    <property type="entry name" value="DEAD"/>
    <property type="match status" value="1"/>
</dbReference>
<dbReference type="Pfam" id="PF01951">
    <property type="entry name" value="Archease"/>
    <property type="match status" value="1"/>
</dbReference>
<evidence type="ECO:0000256" key="4">
    <source>
        <dbReference type="ARBA" id="ARBA00022741"/>
    </source>
</evidence>
<comment type="function">
    <text evidence="13">RNA helicase.</text>
</comment>
<dbReference type="WBParaSite" id="scf7180000423810.g11673">
    <property type="protein sequence ID" value="scf7180000423810.g11673"/>
    <property type="gene ID" value="scf7180000423810.g11673"/>
</dbReference>
<evidence type="ECO:0000256" key="7">
    <source>
        <dbReference type="ARBA" id="ARBA00022837"/>
    </source>
</evidence>
<dbReference type="InterPro" id="IPR000629">
    <property type="entry name" value="RNA-helicase_DEAD-box_CS"/>
</dbReference>
<reference evidence="18" key="1">
    <citation type="submission" date="2022-11" db="UniProtKB">
        <authorList>
            <consortium name="WormBaseParasite"/>
        </authorList>
    </citation>
    <scope>IDENTIFICATION</scope>
</reference>
<keyword evidence="2" id="KW-0819">tRNA processing</keyword>
<dbReference type="GO" id="GO:0005524">
    <property type="term" value="F:ATP binding"/>
    <property type="evidence" value="ECO:0007669"/>
    <property type="project" value="UniProtKB-UniRule"/>
</dbReference>
<dbReference type="SMART" id="SM00490">
    <property type="entry name" value="HELICc"/>
    <property type="match status" value="1"/>
</dbReference>
<dbReference type="CDD" id="cd18787">
    <property type="entry name" value="SF2_C_DEAD"/>
    <property type="match status" value="1"/>
</dbReference>
<evidence type="ECO:0000259" key="15">
    <source>
        <dbReference type="PROSITE" id="PS51192"/>
    </source>
</evidence>
<evidence type="ECO:0000256" key="11">
    <source>
        <dbReference type="ARBA" id="ARBA00047984"/>
    </source>
</evidence>
<evidence type="ECO:0000256" key="10">
    <source>
        <dbReference type="ARBA" id="ARBA00024357"/>
    </source>
</evidence>
<dbReference type="InterPro" id="IPR001650">
    <property type="entry name" value="Helicase_C-like"/>
</dbReference>
<keyword evidence="8 12" id="KW-0067">ATP-binding</keyword>
<evidence type="ECO:0000259" key="16">
    <source>
        <dbReference type="PROSITE" id="PS51194"/>
    </source>
</evidence>
<keyword evidence="4 12" id="KW-0547">Nucleotide-binding</keyword>
<organism evidence="17 18">
    <name type="scientific">Meloidogyne floridensis</name>
    <dbReference type="NCBI Taxonomy" id="298350"/>
    <lineage>
        <taxon>Eukaryota</taxon>
        <taxon>Metazoa</taxon>
        <taxon>Ecdysozoa</taxon>
        <taxon>Nematoda</taxon>
        <taxon>Chromadorea</taxon>
        <taxon>Rhabditida</taxon>
        <taxon>Tylenchina</taxon>
        <taxon>Tylenchomorpha</taxon>
        <taxon>Tylenchoidea</taxon>
        <taxon>Meloidogynidae</taxon>
        <taxon>Meloidogyninae</taxon>
        <taxon>Meloidogyne</taxon>
    </lineage>
</organism>
<dbReference type="PANTHER" id="PTHR24031">
    <property type="entry name" value="RNA HELICASE"/>
    <property type="match status" value="1"/>
</dbReference>
<comment type="catalytic activity">
    <reaction evidence="11 13">
        <text>ATP + H2O = ADP + phosphate + H(+)</text>
        <dbReference type="Rhea" id="RHEA:13065"/>
        <dbReference type="ChEBI" id="CHEBI:15377"/>
        <dbReference type="ChEBI" id="CHEBI:15378"/>
        <dbReference type="ChEBI" id="CHEBI:30616"/>
        <dbReference type="ChEBI" id="CHEBI:43474"/>
        <dbReference type="ChEBI" id="CHEBI:456216"/>
        <dbReference type="EC" id="3.6.4.13"/>
    </reaction>
</comment>
<dbReference type="GO" id="GO:0008033">
    <property type="term" value="P:tRNA processing"/>
    <property type="evidence" value="ECO:0007669"/>
    <property type="project" value="UniProtKB-KW"/>
</dbReference>
<dbReference type="GO" id="GO:0016787">
    <property type="term" value="F:hydrolase activity"/>
    <property type="evidence" value="ECO:0007669"/>
    <property type="project" value="UniProtKB-KW"/>
</dbReference>
<keyword evidence="9 13" id="KW-0694">RNA-binding</keyword>
<dbReference type="Gene3D" id="3.55.10.10">
    <property type="entry name" value="Archease domain"/>
    <property type="match status" value="1"/>
</dbReference>
<proteinExistence type="inferred from homology"/>
<feature type="domain" description="Helicase ATP-binding" evidence="15">
    <location>
        <begin position="288"/>
        <end position="452"/>
    </location>
</feature>
<dbReference type="SUPFAM" id="SSF52540">
    <property type="entry name" value="P-loop containing nucleoside triphosphate hydrolases"/>
    <property type="match status" value="1"/>
</dbReference>
<dbReference type="InterPro" id="IPR011545">
    <property type="entry name" value="DEAD/DEAH_box_helicase_dom"/>
</dbReference>
<dbReference type="GO" id="GO:0043186">
    <property type="term" value="C:P granule"/>
    <property type="evidence" value="ECO:0007669"/>
    <property type="project" value="UniProtKB-ARBA"/>
</dbReference>
<dbReference type="AlphaFoldDB" id="A0A915P4D0"/>
<feature type="domain" description="Helicase C-terminal" evidence="16">
    <location>
        <begin position="467"/>
        <end position="621"/>
    </location>
</feature>
<dbReference type="PROSITE" id="PS00039">
    <property type="entry name" value="DEAD_ATP_HELICASE"/>
    <property type="match status" value="1"/>
</dbReference>
<comment type="domain">
    <text evidence="13">The Q motif is unique to and characteristic of the DEAD box family of RNA helicases and controls ATP binding and hydrolysis.</text>
</comment>
<comment type="similarity">
    <text evidence="10">Belongs to the DEAD box helicase family. DDX18/HAS1 subfamily.</text>
</comment>
<dbReference type="GO" id="GO:0003723">
    <property type="term" value="F:RNA binding"/>
    <property type="evidence" value="ECO:0007669"/>
    <property type="project" value="UniProtKB-UniRule"/>
</dbReference>
<accession>A0A915P4D0</accession>
<keyword evidence="6 12" id="KW-0347">Helicase</keyword>
<dbReference type="Proteomes" id="UP000887560">
    <property type="component" value="Unplaced"/>
</dbReference>
<evidence type="ECO:0000256" key="12">
    <source>
        <dbReference type="RuleBase" id="RU000492"/>
    </source>
</evidence>
<evidence type="ECO:0000256" key="2">
    <source>
        <dbReference type="ARBA" id="ARBA00022694"/>
    </source>
</evidence>
<dbReference type="GO" id="GO:0046872">
    <property type="term" value="F:metal ion binding"/>
    <property type="evidence" value="ECO:0007669"/>
    <property type="project" value="UniProtKB-KW"/>
</dbReference>
<dbReference type="InterPro" id="IPR014001">
    <property type="entry name" value="Helicase_ATP-bd"/>
</dbReference>
<evidence type="ECO:0000256" key="5">
    <source>
        <dbReference type="ARBA" id="ARBA00022801"/>
    </source>
</evidence>
<dbReference type="Pfam" id="PF00271">
    <property type="entry name" value="Helicase_C"/>
    <property type="match status" value="1"/>
</dbReference>
<evidence type="ECO:0000313" key="18">
    <source>
        <dbReference type="WBParaSite" id="scf7180000423810.g11673"/>
    </source>
</evidence>
<keyword evidence="17" id="KW-1185">Reference proteome</keyword>
<dbReference type="FunFam" id="3.40.50.300:FF:000379">
    <property type="entry name" value="RNA helicase"/>
    <property type="match status" value="1"/>
</dbReference>
<dbReference type="GO" id="GO:0003724">
    <property type="term" value="F:RNA helicase activity"/>
    <property type="evidence" value="ECO:0007669"/>
    <property type="project" value="UniProtKB-EC"/>
</dbReference>
<dbReference type="Pfam" id="PF13959">
    <property type="entry name" value="CTE_SPB4"/>
    <property type="match status" value="1"/>
</dbReference>
<dbReference type="PROSITE" id="PS51194">
    <property type="entry name" value="HELICASE_CTER"/>
    <property type="match status" value="1"/>
</dbReference>
<evidence type="ECO:0000256" key="9">
    <source>
        <dbReference type="ARBA" id="ARBA00022884"/>
    </source>
</evidence>
<evidence type="ECO:0000256" key="14">
    <source>
        <dbReference type="SAM" id="MobiDB-lite"/>
    </source>
</evidence>
<protein>
    <recommendedName>
        <fullName evidence="13">ATP-dependent RNA helicase</fullName>
        <ecNumber evidence="13">3.6.4.13</ecNumber>
    </recommendedName>
</protein>
<comment type="similarity">
    <text evidence="1">Belongs to the archease family.</text>
</comment>
<evidence type="ECO:0000256" key="13">
    <source>
        <dbReference type="RuleBase" id="RU365068"/>
    </source>
</evidence>
<dbReference type="EC" id="3.6.4.13" evidence="13"/>
<evidence type="ECO:0000256" key="3">
    <source>
        <dbReference type="ARBA" id="ARBA00022723"/>
    </source>
</evidence>
<dbReference type="SUPFAM" id="SSF69819">
    <property type="entry name" value="MTH1598-like"/>
    <property type="match status" value="1"/>
</dbReference>
<evidence type="ECO:0000313" key="17">
    <source>
        <dbReference type="Proteomes" id="UP000887560"/>
    </source>
</evidence>
<keyword evidence="5 12" id="KW-0378">Hydrolase</keyword>
<dbReference type="Gene3D" id="3.40.50.300">
    <property type="entry name" value="P-loop containing nucleotide triphosphate hydrolases"/>
    <property type="match status" value="2"/>
</dbReference>
<dbReference type="InterPro" id="IPR036820">
    <property type="entry name" value="Archease_dom_sf"/>
</dbReference>
<evidence type="ECO:0000256" key="8">
    <source>
        <dbReference type="ARBA" id="ARBA00022840"/>
    </source>
</evidence>